<keyword evidence="5" id="KW-0653">Protein transport</keyword>
<comment type="similarity">
    <text evidence="5">Belongs to the TatC family.</text>
</comment>
<comment type="caution">
    <text evidence="5">Lacks conserved residue(s) required for the propagation of feature annotation.</text>
</comment>
<evidence type="ECO:0000256" key="3">
    <source>
        <dbReference type="ARBA" id="ARBA00022989"/>
    </source>
</evidence>
<evidence type="ECO:0000313" key="7">
    <source>
        <dbReference type="Proteomes" id="UP000886742"/>
    </source>
</evidence>
<gene>
    <name evidence="5 6" type="primary">tatC</name>
    <name evidence="6" type="ORF">IAD02_04575</name>
</gene>
<feature type="transmembrane region" description="Helical" evidence="5">
    <location>
        <begin position="106"/>
        <end position="137"/>
    </location>
</feature>
<sequence length="241" mass="27296">MKTKTRMTLGQHFAELRRRILWTFVVFVIALVAGWYLSPWLQTVLTTPLLRVWPDGELLYNGLADGLMIRFSLSVLFALFVTTPFALWQIWAYIAPGLHRGERRVIWPILIASPILFLCGAAFAFYILFPFVFGFFIEMNQSAPVPAVIMPAATDYLSFSIGMLKVFGLAFQLPLVLVLLNRVGILSRARAVKMRRYAIVLIVTVAAVLTPPDVVSQILLALPMWGLFEASLLFMRDDENR</sequence>
<comment type="caution">
    <text evidence="6">The sequence shown here is derived from an EMBL/GenBank/DDBJ whole genome shotgun (WGS) entry which is preliminary data.</text>
</comment>
<dbReference type="HAMAP" id="MF_00902">
    <property type="entry name" value="TatC"/>
    <property type="match status" value="1"/>
</dbReference>
<keyword evidence="3 5" id="KW-1133">Transmembrane helix</keyword>
<feature type="transmembrane region" description="Helical" evidence="5">
    <location>
        <begin position="20"/>
        <end position="38"/>
    </location>
</feature>
<dbReference type="GO" id="GO:0043953">
    <property type="term" value="P:protein transport by the Tat complex"/>
    <property type="evidence" value="ECO:0007669"/>
    <property type="project" value="UniProtKB-UniRule"/>
</dbReference>
<feature type="transmembrane region" description="Helical" evidence="5">
    <location>
        <begin position="157"/>
        <end position="180"/>
    </location>
</feature>
<keyword evidence="5" id="KW-0811">Translocation</keyword>
<name>A0A9D1FGK2_9PROT</name>
<comment type="subunit">
    <text evidence="5">The Tat system comprises two distinct complexes: a TatABC complex, containing multiple copies of TatA, TatB and TatC subunits, and a separate TatA complex, containing only TatA subunits. Substrates initially bind to the TatABC complex, which probably triggers association of the separate TatA complex to form the active translocon.</text>
</comment>
<evidence type="ECO:0000256" key="1">
    <source>
        <dbReference type="ARBA" id="ARBA00004141"/>
    </source>
</evidence>
<keyword evidence="4 5" id="KW-0472">Membrane</keyword>
<dbReference type="PANTHER" id="PTHR30371">
    <property type="entry name" value="SEC-INDEPENDENT PROTEIN TRANSLOCASE PROTEIN TATC"/>
    <property type="match status" value="1"/>
</dbReference>
<dbReference type="PRINTS" id="PR01840">
    <property type="entry name" value="TATCFAMILY"/>
</dbReference>
<dbReference type="GO" id="GO:0065002">
    <property type="term" value="P:intracellular protein transmembrane transport"/>
    <property type="evidence" value="ECO:0007669"/>
    <property type="project" value="TreeGrafter"/>
</dbReference>
<organism evidence="6 7">
    <name type="scientific">Candidatus Enterousia intestinigallinarum</name>
    <dbReference type="NCBI Taxonomy" id="2840790"/>
    <lineage>
        <taxon>Bacteria</taxon>
        <taxon>Pseudomonadati</taxon>
        <taxon>Pseudomonadota</taxon>
        <taxon>Alphaproteobacteria</taxon>
        <taxon>Candidatus Enterousia</taxon>
    </lineage>
</organism>
<protein>
    <recommendedName>
        <fullName evidence="5">Sec-independent protein translocase protein TatC</fullName>
    </recommendedName>
</protein>
<dbReference type="NCBIfam" id="TIGR00945">
    <property type="entry name" value="tatC"/>
    <property type="match status" value="1"/>
</dbReference>
<dbReference type="Proteomes" id="UP000886742">
    <property type="component" value="Unassembled WGS sequence"/>
</dbReference>
<comment type="function">
    <text evidence="5">Part of the twin-arginine translocation (Tat) system that transports large folded proteins containing a characteristic twin-arginine motif in their signal peptide across membranes. Together with TatB, TatC is part of a receptor directly interacting with Tat signal peptides.</text>
</comment>
<accession>A0A9D1FGK2</accession>
<keyword evidence="5" id="KW-1003">Cell membrane</keyword>
<dbReference type="GO" id="GO:0033281">
    <property type="term" value="C:TAT protein transport complex"/>
    <property type="evidence" value="ECO:0007669"/>
    <property type="project" value="UniProtKB-UniRule"/>
</dbReference>
<dbReference type="EMBL" id="DVJI01000013">
    <property type="protein sequence ID" value="HIS71227.1"/>
    <property type="molecule type" value="Genomic_DNA"/>
</dbReference>
<dbReference type="Pfam" id="PF00902">
    <property type="entry name" value="TatC"/>
    <property type="match status" value="1"/>
</dbReference>
<evidence type="ECO:0000256" key="4">
    <source>
        <dbReference type="ARBA" id="ARBA00023136"/>
    </source>
</evidence>
<proteinExistence type="inferred from homology"/>
<keyword evidence="5" id="KW-0813">Transport</keyword>
<dbReference type="AlphaFoldDB" id="A0A9D1FGK2"/>
<dbReference type="GO" id="GO:0009977">
    <property type="term" value="F:proton motive force dependent protein transmembrane transporter activity"/>
    <property type="evidence" value="ECO:0007669"/>
    <property type="project" value="TreeGrafter"/>
</dbReference>
<dbReference type="InterPro" id="IPR002033">
    <property type="entry name" value="TatC"/>
</dbReference>
<evidence type="ECO:0000256" key="5">
    <source>
        <dbReference type="HAMAP-Rule" id="MF_00902"/>
    </source>
</evidence>
<keyword evidence="2 5" id="KW-0812">Transmembrane</keyword>
<reference evidence="6" key="2">
    <citation type="journal article" date="2021" name="PeerJ">
        <title>Extensive microbial diversity within the chicken gut microbiome revealed by metagenomics and culture.</title>
        <authorList>
            <person name="Gilroy R."/>
            <person name="Ravi A."/>
            <person name="Getino M."/>
            <person name="Pursley I."/>
            <person name="Horton D.L."/>
            <person name="Alikhan N.F."/>
            <person name="Baker D."/>
            <person name="Gharbi K."/>
            <person name="Hall N."/>
            <person name="Watson M."/>
            <person name="Adriaenssens E.M."/>
            <person name="Foster-Nyarko E."/>
            <person name="Jarju S."/>
            <person name="Secka A."/>
            <person name="Antonio M."/>
            <person name="Oren A."/>
            <person name="Chaudhuri R.R."/>
            <person name="La Ragione R."/>
            <person name="Hildebrand F."/>
            <person name="Pallen M.J."/>
        </authorList>
    </citation>
    <scope>NUCLEOTIDE SEQUENCE</scope>
    <source>
        <strain evidence="6">ChiGjej3B3-5194</strain>
    </source>
</reference>
<reference evidence="6" key="1">
    <citation type="submission" date="2020-10" db="EMBL/GenBank/DDBJ databases">
        <authorList>
            <person name="Gilroy R."/>
        </authorList>
    </citation>
    <scope>NUCLEOTIDE SEQUENCE</scope>
    <source>
        <strain evidence="6">ChiGjej3B3-5194</strain>
    </source>
</reference>
<evidence type="ECO:0000313" key="6">
    <source>
        <dbReference type="EMBL" id="HIS71227.1"/>
    </source>
</evidence>
<comment type="subcellular location">
    <subcellularLocation>
        <location evidence="5">Cell membrane</location>
        <topology evidence="5">Multi-pass membrane protein</topology>
    </subcellularLocation>
    <subcellularLocation>
        <location evidence="1">Membrane</location>
        <topology evidence="1">Multi-pass membrane protein</topology>
    </subcellularLocation>
</comment>
<feature type="transmembrane region" description="Helical" evidence="5">
    <location>
        <begin position="67"/>
        <end position="94"/>
    </location>
</feature>
<evidence type="ECO:0000256" key="2">
    <source>
        <dbReference type="ARBA" id="ARBA00022692"/>
    </source>
</evidence>
<dbReference type="PANTHER" id="PTHR30371:SF0">
    <property type="entry name" value="SEC-INDEPENDENT PROTEIN TRANSLOCASE PROTEIN TATC, CHLOROPLASTIC-RELATED"/>
    <property type="match status" value="1"/>
</dbReference>